<organism evidence="5 6">
    <name type="scientific">Hibiscus trionum</name>
    <name type="common">Flower of an hour</name>
    <dbReference type="NCBI Taxonomy" id="183268"/>
    <lineage>
        <taxon>Eukaryota</taxon>
        <taxon>Viridiplantae</taxon>
        <taxon>Streptophyta</taxon>
        <taxon>Embryophyta</taxon>
        <taxon>Tracheophyta</taxon>
        <taxon>Spermatophyta</taxon>
        <taxon>Magnoliopsida</taxon>
        <taxon>eudicotyledons</taxon>
        <taxon>Gunneridae</taxon>
        <taxon>Pentapetalae</taxon>
        <taxon>rosids</taxon>
        <taxon>malvids</taxon>
        <taxon>Malvales</taxon>
        <taxon>Malvaceae</taxon>
        <taxon>Malvoideae</taxon>
        <taxon>Hibiscus</taxon>
    </lineage>
</organism>
<evidence type="ECO:0000256" key="4">
    <source>
        <dbReference type="RuleBase" id="RU367047"/>
    </source>
</evidence>
<gene>
    <name evidence="5" type="ORF">HRI_004940400</name>
</gene>
<dbReference type="InterPro" id="IPR008928">
    <property type="entry name" value="6-hairpin_glycosidase_sf"/>
</dbReference>
<keyword evidence="3 4" id="KW-0326">Glycosidase</keyword>
<evidence type="ECO:0000313" key="5">
    <source>
        <dbReference type="EMBL" id="GMJ12712.1"/>
    </source>
</evidence>
<evidence type="ECO:0000256" key="1">
    <source>
        <dbReference type="ARBA" id="ARBA00022801"/>
    </source>
</evidence>
<dbReference type="PANTHER" id="PTHR31916">
    <property type="match status" value="1"/>
</dbReference>
<dbReference type="GO" id="GO:0033926">
    <property type="term" value="F:endo-alpha-N-acetylgalactosaminidase activity"/>
    <property type="evidence" value="ECO:0007669"/>
    <property type="project" value="UniProtKB-UniRule"/>
</dbReference>
<evidence type="ECO:0000313" key="6">
    <source>
        <dbReference type="Proteomes" id="UP001165190"/>
    </source>
</evidence>
<evidence type="ECO:0000256" key="2">
    <source>
        <dbReference type="ARBA" id="ARBA00023277"/>
    </source>
</evidence>
<comment type="similarity">
    <text evidence="4">Belongs to the glycosyl hydrolase 100 family.</text>
</comment>
<dbReference type="AlphaFoldDB" id="A0A9W7JCS0"/>
<dbReference type="GO" id="GO:0005987">
    <property type="term" value="P:sucrose catabolic process"/>
    <property type="evidence" value="ECO:0007669"/>
    <property type="project" value="TreeGrafter"/>
</dbReference>
<dbReference type="PANTHER" id="PTHR31916:SF40">
    <property type="entry name" value="ALKALINE_NEUTRAL INVERTASE B-RELATED"/>
    <property type="match status" value="1"/>
</dbReference>
<dbReference type="EMBL" id="BSYR01000065">
    <property type="protein sequence ID" value="GMJ12712.1"/>
    <property type="molecule type" value="Genomic_DNA"/>
</dbReference>
<dbReference type="SUPFAM" id="SSF48208">
    <property type="entry name" value="Six-hairpin glycosidases"/>
    <property type="match status" value="1"/>
</dbReference>
<keyword evidence="6" id="KW-1185">Reference proteome</keyword>
<comment type="catalytic activity">
    <reaction evidence="4">
        <text>Hydrolysis of terminal non-reducing beta-D-fructofuranoside residues in beta-D-fructofuranosides.</text>
        <dbReference type="EC" id="3.2.1.26"/>
    </reaction>
</comment>
<keyword evidence="1 4" id="KW-0378">Hydrolase</keyword>
<protein>
    <recommendedName>
        <fullName evidence="4">Alkaline/neutral invertase</fullName>
        <ecNumber evidence="4">3.2.1.26</ecNumber>
    </recommendedName>
</protein>
<reference evidence="5" key="1">
    <citation type="submission" date="2023-05" db="EMBL/GenBank/DDBJ databases">
        <title>Genome and transcriptome analyses reveal genes involved in the formation of fine ridges on petal epidermal cells in Hibiscus trionum.</title>
        <authorList>
            <person name="Koshimizu S."/>
            <person name="Masuda S."/>
            <person name="Ishii T."/>
            <person name="Shirasu K."/>
            <person name="Hoshino A."/>
            <person name="Arita M."/>
        </authorList>
    </citation>
    <scope>NUCLEOTIDE SEQUENCE</scope>
    <source>
        <strain evidence="5">Hamamatsu line</strain>
    </source>
</reference>
<dbReference type="Proteomes" id="UP001165190">
    <property type="component" value="Unassembled WGS sequence"/>
</dbReference>
<dbReference type="GO" id="GO:0004575">
    <property type="term" value="F:sucrose alpha-glucosidase activity"/>
    <property type="evidence" value="ECO:0007669"/>
    <property type="project" value="TreeGrafter"/>
</dbReference>
<proteinExistence type="inferred from homology"/>
<dbReference type="OrthoDB" id="996672at2759"/>
<name>A0A9W7JCS0_HIBTR</name>
<comment type="function">
    <text evidence="4">Invertase that cleaves sucrose into glucose and fructose.</text>
</comment>
<dbReference type="Pfam" id="PF12899">
    <property type="entry name" value="Glyco_hydro_100"/>
    <property type="match status" value="1"/>
</dbReference>
<evidence type="ECO:0000256" key="3">
    <source>
        <dbReference type="ARBA" id="ARBA00023295"/>
    </source>
</evidence>
<sequence length="232" mass="26312">MSTPDVDVNHNKNIKTEDILCPLAEYEECDFSKLLEKPRLLNIDRQRSLDERSLSELSIGMSTRGIDLNSSRFFEQLDSICSPVGRRSGFSTPRSQSGFDPHPMVAEAWDALRRSLVYFRGQPVGTIAALDNTEENLNYDQVFVRDFVPSALAFLMNGEPEIVKNFILKTLRLQSWEKKIDRFQLGEGVMPASFKVLHDPIRNSETLIADFGESAIGRVAPIDSGFWWIILL</sequence>
<dbReference type="EC" id="3.2.1.26" evidence="4"/>
<accession>A0A9W7JCS0</accession>
<dbReference type="InterPro" id="IPR024746">
    <property type="entry name" value="Glyco_hydro_100"/>
</dbReference>
<keyword evidence="2 4" id="KW-0119">Carbohydrate metabolism</keyword>
<comment type="caution">
    <text evidence="5">The sequence shown here is derived from an EMBL/GenBank/DDBJ whole genome shotgun (WGS) entry which is preliminary data.</text>
</comment>